<keyword evidence="2" id="KW-1133">Transmembrane helix</keyword>
<keyword evidence="6" id="KW-1185">Reference proteome</keyword>
<reference evidence="5 6" key="1">
    <citation type="submission" date="2020-05" db="EMBL/GenBank/DDBJ databases">
        <title>MicrobeNet Type strains.</title>
        <authorList>
            <person name="Nicholson A.C."/>
        </authorList>
    </citation>
    <scope>NUCLEOTIDE SEQUENCE [LARGE SCALE GENOMIC DNA]</scope>
    <source>
        <strain evidence="5 6">JCM 14547</strain>
    </source>
</reference>
<dbReference type="SUPFAM" id="SSF55073">
    <property type="entry name" value="Nucleotide cyclase"/>
    <property type="match status" value="1"/>
</dbReference>
<comment type="caution">
    <text evidence="5">The sequence shown here is derived from an EMBL/GenBank/DDBJ whole genome shotgun (WGS) entry which is preliminary data.</text>
</comment>
<dbReference type="InterPro" id="IPR000160">
    <property type="entry name" value="GGDEF_dom"/>
</dbReference>
<dbReference type="PROSITE" id="PS50887">
    <property type="entry name" value="GGDEF"/>
    <property type="match status" value="1"/>
</dbReference>
<dbReference type="InterPro" id="IPR035919">
    <property type="entry name" value="EAL_sf"/>
</dbReference>
<protein>
    <submittedName>
        <fullName evidence="5">EAL domain-containing protein</fullName>
    </submittedName>
</protein>
<feature type="transmembrane region" description="Helical" evidence="2">
    <location>
        <begin position="260"/>
        <end position="278"/>
    </location>
</feature>
<dbReference type="CDD" id="cd01948">
    <property type="entry name" value="EAL"/>
    <property type="match status" value="1"/>
</dbReference>
<dbReference type="Gene3D" id="3.30.70.270">
    <property type="match status" value="1"/>
</dbReference>
<sequence length="772" mass="80384">MEVSRRERRWVRASWAVVVAGALAAALALVVPPLREPLTLLAATGASVGTMLGLVRHRPRARRTWTLLALMVVLLCAALALPSLGPDGVPAAVAAFTCGQGVAAVAVLGLLRRRPTGRRRPRDGRSPGGAPRRVELLVLALVLGLTAAQVAALALPTVGRELGHVLLPSANMVVLGVCLRFLVSRRGLTRSTHLFLAAAVAISTYDNLQPAAAHRVALPGDPLQALGLLCLALFTAAALHPSVHEALTPEALQRRRAPSAALLGLAPLLAVPVGLWWFGRSAPPGAGLPVGAFVVVGAVLAALCLVRGYLALRGSEHLAEHDPLTDLLDRRGLAAAHARALEEGGAPALVLVDVDDFKQVNDAHGHDAGDALLLEVRDRLLAAVGPQGAVARLGGDEFVLLVASDAVDEVVARVLAELRRDAEVDGLVVGCTASLGVVRPEPGEELGVALTRADVALYAAKAAGRDRAVGFEPALQVAVADRVRTGSEVRCLLAGEPGAGALEVHYQPLVELATDRVAGLEALVRWRHPERGLLAPGAFLDVVSSGGLDARLDAAVVRDVVAQLAAWRARGTEPPPVSVNLTAGSLVVPGLARQVVARLASAHVPAGLLAVEVTEHEPLPEDDVVAENLLALAAAGVAVHLDDYGTGYTSLDYLHRFPVEVLKLDRAVTATVVGERCSPVVAGLVAMARVVALDVLAEGVEKAEQRDALLALGVRYGQGWFFGRPVPAAELDHRALGRVAAGPPVPVPVPRAGGARPSAARRREQPRPPRAR</sequence>
<keyword evidence="2" id="KW-0812">Transmembrane</keyword>
<feature type="transmembrane region" description="Helical" evidence="2">
    <location>
        <begin position="38"/>
        <end position="55"/>
    </location>
</feature>
<accession>A0A849BV60</accession>
<dbReference type="InterPro" id="IPR001633">
    <property type="entry name" value="EAL_dom"/>
</dbReference>
<dbReference type="Proteomes" id="UP000555552">
    <property type="component" value="Unassembled WGS sequence"/>
</dbReference>
<feature type="region of interest" description="Disordered" evidence="1">
    <location>
        <begin position="741"/>
        <end position="772"/>
    </location>
</feature>
<dbReference type="SMART" id="SM00052">
    <property type="entry name" value="EAL"/>
    <property type="match status" value="1"/>
</dbReference>
<evidence type="ECO:0000313" key="6">
    <source>
        <dbReference type="Proteomes" id="UP000555552"/>
    </source>
</evidence>
<dbReference type="Pfam" id="PF00990">
    <property type="entry name" value="GGDEF"/>
    <property type="match status" value="1"/>
</dbReference>
<dbReference type="SUPFAM" id="SSF141868">
    <property type="entry name" value="EAL domain-like"/>
    <property type="match status" value="1"/>
</dbReference>
<dbReference type="InterPro" id="IPR052155">
    <property type="entry name" value="Biofilm_reg_signaling"/>
</dbReference>
<organism evidence="5 6">
    <name type="scientific">Pseudokineococcus marinus</name>
    <dbReference type="NCBI Taxonomy" id="351215"/>
    <lineage>
        <taxon>Bacteria</taxon>
        <taxon>Bacillati</taxon>
        <taxon>Actinomycetota</taxon>
        <taxon>Actinomycetes</taxon>
        <taxon>Kineosporiales</taxon>
        <taxon>Kineosporiaceae</taxon>
        <taxon>Pseudokineococcus</taxon>
    </lineage>
</organism>
<dbReference type="PANTHER" id="PTHR44757">
    <property type="entry name" value="DIGUANYLATE CYCLASE DGCP"/>
    <property type="match status" value="1"/>
</dbReference>
<dbReference type="SMART" id="SM00267">
    <property type="entry name" value="GGDEF"/>
    <property type="match status" value="1"/>
</dbReference>
<dbReference type="RefSeq" id="WP_171203204.1">
    <property type="nucleotide sequence ID" value="NZ_BAAANP010000002.1"/>
</dbReference>
<evidence type="ECO:0000259" key="3">
    <source>
        <dbReference type="PROSITE" id="PS50883"/>
    </source>
</evidence>
<dbReference type="Gene3D" id="3.20.20.450">
    <property type="entry name" value="EAL domain"/>
    <property type="match status" value="1"/>
</dbReference>
<dbReference type="EMBL" id="JABEMA010000133">
    <property type="protein sequence ID" value="NNH23386.1"/>
    <property type="molecule type" value="Genomic_DNA"/>
</dbReference>
<feature type="transmembrane region" description="Helical" evidence="2">
    <location>
        <begin position="134"/>
        <end position="156"/>
    </location>
</feature>
<name>A0A849BV60_9ACTN</name>
<feature type="transmembrane region" description="Helical" evidence="2">
    <location>
        <begin position="67"/>
        <end position="85"/>
    </location>
</feature>
<dbReference type="PROSITE" id="PS50883">
    <property type="entry name" value="EAL"/>
    <property type="match status" value="1"/>
</dbReference>
<keyword evidence="2" id="KW-0472">Membrane</keyword>
<gene>
    <name evidence="5" type="ORF">HLB09_09830</name>
</gene>
<dbReference type="Pfam" id="PF00563">
    <property type="entry name" value="EAL"/>
    <property type="match status" value="1"/>
</dbReference>
<evidence type="ECO:0000259" key="4">
    <source>
        <dbReference type="PROSITE" id="PS50887"/>
    </source>
</evidence>
<dbReference type="AlphaFoldDB" id="A0A849BV60"/>
<evidence type="ECO:0000313" key="5">
    <source>
        <dbReference type="EMBL" id="NNH23386.1"/>
    </source>
</evidence>
<feature type="transmembrane region" description="Helical" evidence="2">
    <location>
        <begin position="91"/>
        <end position="113"/>
    </location>
</feature>
<dbReference type="InterPro" id="IPR029787">
    <property type="entry name" value="Nucleotide_cyclase"/>
</dbReference>
<dbReference type="PANTHER" id="PTHR44757:SF2">
    <property type="entry name" value="BIOFILM ARCHITECTURE MAINTENANCE PROTEIN MBAA"/>
    <property type="match status" value="1"/>
</dbReference>
<evidence type="ECO:0000256" key="2">
    <source>
        <dbReference type="SAM" id="Phobius"/>
    </source>
</evidence>
<feature type="transmembrane region" description="Helical" evidence="2">
    <location>
        <begin position="290"/>
        <end position="310"/>
    </location>
</feature>
<dbReference type="NCBIfam" id="TIGR00254">
    <property type="entry name" value="GGDEF"/>
    <property type="match status" value="1"/>
</dbReference>
<feature type="compositionally biased region" description="Basic and acidic residues" evidence="1">
    <location>
        <begin position="761"/>
        <end position="772"/>
    </location>
</feature>
<dbReference type="CDD" id="cd01949">
    <property type="entry name" value="GGDEF"/>
    <property type="match status" value="1"/>
</dbReference>
<dbReference type="InterPro" id="IPR043128">
    <property type="entry name" value="Rev_trsase/Diguanyl_cyclase"/>
</dbReference>
<feature type="transmembrane region" description="Helical" evidence="2">
    <location>
        <begin position="162"/>
        <end position="182"/>
    </location>
</feature>
<feature type="domain" description="EAL" evidence="3">
    <location>
        <begin position="482"/>
        <end position="739"/>
    </location>
</feature>
<feature type="domain" description="GGDEF" evidence="4">
    <location>
        <begin position="345"/>
        <end position="473"/>
    </location>
</feature>
<evidence type="ECO:0000256" key="1">
    <source>
        <dbReference type="SAM" id="MobiDB-lite"/>
    </source>
</evidence>
<proteinExistence type="predicted"/>